<dbReference type="InterPro" id="IPR056906">
    <property type="entry name" value="ORF2/G2P_dom"/>
</dbReference>
<accession>A0A9D2SCB1</accession>
<evidence type="ECO:0000256" key="1">
    <source>
        <dbReference type="SAM" id="MobiDB-lite"/>
    </source>
</evidence>
<feature type="compositionally biased region" description="Basic residues" evidence="1">
    <location>
        <begin position="239"/>
        <end position="248"/>
    </location>
</feature>
<protein>
    <recommendedName>
        <fullName evidence="2">Replication-associated protein ORF2/G2P domain-containing protein</fullName>
    </recommendedName>
</protein>
<evidence type="ECO:0000313" key="4">
    <source>
        <dbReference type="Proteomes" id="UP000823921"/>
    </source>
</evidence>
<dbReference type="AlphaFoldDB" id="A0A9D2SCB1"/>
<evidence type="ECO:0000313" key="3">
    <source>
        <dbReference type="EMBL" id="HJB81020.1"/>
    </source>
</evidence>
<feature type="region of interest" description="Disordered" evidence="1">
    <location>
        <begin position="239"/>
        <end position="264"/>
    </location>
</feature>
<dbReference type="Proteomes" id="UP000823921">
    <property type="component" value="Unassembled WGS sequence"/>
</dbReference>
<reference evidence="3" key="2">
    <citation type="submission" date="2021-04" db="EMBL/GenBank/DDBJ databases">
        <authorList>
            <person name="Gilroy R."/>
        </authorList>
    </citation>
    <scope>NUCLEOTIDE SEQUENCE</scope>
    <source>
        <strain evidence="3">CHK192-8294</strain>
    </source>
</reference>
<gene>
    <name evidence="3" type="ORF">H9712_08540</name>
</gene>
<reference evidence="3" key="1">
    <citation type="journal article" date="2021" name="PeerJ">
        <title>Extensive microbial diversity within the chicken gut microbiome revealed by metagenomics and culture.</title>
        <authorList>
            <person name="Gilroy R."/>
            <person name="Ravi A."/>
            <person name="Getino M."/>
            <person name="Pursley I."/>
            <person name="Horton D.L."/>
            <person name="Alikhan N.F."/>
            <person name="Baker D."/>
            <person name="Gharbi K."/>
            <person name="Hall N."/>
            <person name="Watson M."/>
            <person name="Adriaenssens E.M."/>
            <person name="Foster-Nyarko E."/>
            <person name="Jarju S."/>
            <person name="Secka A."/>
            <person name="Antonio M."/>
            <person name="Oren A."/>
            <person name="Chaudhuri R.R."/>
            <person name="La Ragione R."/>
            <person name="Hildebrand F."/>
            <person name="Pallen M.J."/>
        </authorList>
    </citation>
    <scope>NUCLEOTIDE SEQUENCE</scope>
    <source>
        <strain evidence="3">CHK192-8294</strain>
    </source>
</reference>
<name>A0A9D2SCB1_9FIRM</name>
<organism evidence="3 4">
    <name type="scientific">Candidatus Flavonifractor intestinigallinarum</name>
    <dbReference type="NCBI Taxonomy" id="2838586"/>
    <lineage>
        <taxon>Bacteria</taxon>
        <taxon>Bacillati</taxon>
        <taxon>Bacillota</taxon>
        <taxon>Clostridia</taxon>
        <taxon>Eubacteriales</taxon>
        <taxon>Oscillospiraceae</taxon>
        <taxon>Flavonifractor</taxon>
    </lineage>
</organism>
<proteinExistence type="predicted"/>
<dbReference type="Pfam" id="PF23343">
    <property type="entry name" value="REP_ORF2-G2P"/>
    <property type="match status" value="1"/>
</dbReference>
<sequence length="264" mass="30423">MAKRIKTITAGRLVIVGCYTIPTPRSSDRERRELREISSAAQERMNLKRSWQKLEVELAANFTRRDLHLVFTYDDDHLPPNREEARKRLKKMIRLLRDHRKARGQETRYIYVTEQLSAEGGRLHHHMILNGTGDDLDVLRSLWPHGEVELELLDLWEGYEALAKYLTKEPRECGKPETGARTWASSIGLKKPRVESEIVKDNITVAAPPGAIILSSPPPVENEFGVFTTIKYYLPVRKERKGARPPRKRQPDSPRVFIRSGNQV</sequence>
<evidence type="ECO:0000259" key="2">
    <source>
        <dbReference type="Pfam" id="PF23343"/>
    </source>
</evidence>
<dbReference type="EMBL" id="DWXO01000080">
    <property type="protein sequence ID" value="HJB81020.1"/>
    <property type="molecule type" value="Genomic_DNA"/>
</dbReference>
<comment type="caution">
    <text evidence="3">The sequence shown here is derived from an EMBL/GenBank/DDBJ whole genome shotgun (WGS) entry which is preliminary data.</text>
</comment>
<feature type="domain" description="Replication-associated protein ORF2/G2P" evidence="2">
    <location>
        <begin position="71"/>
        <end position="169"/>
    </location>
</feature>